<evidence type="ECO:0000313" key="8">
    <source>
        <dbReference type="EMBL" id="EEF40335.1"/>
    </source>
</evidence>
<evidence type="ECO:0000256" key="2">
    <source>
        <dbReference type="ARBA" id="ARBA00022645"/>
    </source>
</evidence>
<dbReference type="Gene3D" id="3.40.50.12670">
    <property type="match status" value="1"/>
</dbReference>
<keyword evidence="5 8" id="KW-0378">Hydrolase</keyword>
<dbReference type="FunFam" id="3.40.50.12670:FF:000001">
    <property type="entry name" value="Carboxypeptidase"/>
    <property type="match status" value="1"/>
</dbReference>
<dbReference type="Pfam" id="PF00450">
    <property type="entry name" value="Peptidase_S10"/>
    <property type="match status" value="1"/>
</dbReference>
<dbReference type="PANTHER" id="PTHR11802">
    <property type="entry name" value="SERINE PROTEASE FAMILY S10 SERINE CARBOXYPEPTIDASE"/>
    <property type="match status" value="1"/>
</dbReference>
<keyword evidence="9" id="KW-1185">Reference proteome</keyword>
<dbReference type="GO" id="GO:0016747">
    <property type="term" value="F:acyltransferase activity, transferring groups other than amino-acyl groups"/>
    <property type="evidence" value="ECO:0000318"/>
    <property type="project" value="GO_Central"/>
</dbReference>
<name>B9S819_RICCO</name>
<dbReference type="InterPro" id="IPR001563">
    <property type="entry name" value="Peptidase_S10"/>
</dbReference>
<dbReference type="GO" id="GO:0019748">
    <property type="term" value="P:secondary metabolic process"/>
    <property type="evidence" value="ECO:0000318"/>
    <property type="project" value="GO_Central"/>
</dbReference>
<evidence type="ECO:0000256" key="1">
    <source>
        <dbReference type="ARBA" id="ARBA00009431"/>
    </source>
</evidence>
<dbReference type="FunFam" id="3.40.50.1820:FF:000072">
    <property type="entry name" value="Serine carboxypeptidase-like 19"/>
    <property type="match status" value="1"/>
</dbReference>
<organism evidence="8 9">
    <name type="scientific">Ricinus communis</name>
    <name type="common">Castor bean</name>
    <dbReference type="NCBI Taxonomy" id="3988"/>
    <lineage>
        <taxon>Eukaryota</taxon>
        <taxon>Viridiplantae</taxon>
        <taxon>Streptophyta</taxon>
        <taxon>Embryophyta</taxon>
        <taxon>Tracheophyta</taxon>
        <taxon>Spermatophyta</taxon>
        <taxon>Magnoliopsida</taxon>
        <taxon>eudicotyledons</taxon>
        <taxon>Gunneridae</taxon>
        <taxon>Pentapetalae</taxon>
        <taxon>rosids</taxon>
        <taxon>fabids</taxon>
        <taxon>Malpighiales</taxon>
        <taxon>Euphorbiaceae</taxon>
        <taxon>Acalyphoideae</taxon>
        <taxon>Acalypheae</taxon>
        <taxon>Ricinus</taxon>
    </lineage>
</organism>
<reference evidence="9" key="1">
    <citation type="journal article" date="2010" name="Nat. Biotechnol.">
        <title>Draft genome sequence of the oilseed species Ricinus communis.</title>
        <authorList>
            <person name="Chan A.P."/>
            <person name="Crabtree J."/>
            <person name="Zhao Q."/>
            <person name="Lorenzi H."/>
            <person name="Orvis J."/>
            <person name="Puiu D."/>
            <person name="Melake-Berhan A."/>
            <person name="Jones K.M."/>
            <person name="Redman J."/>
            <person name="Chen G."/>
            <person name="Cahoon E.B."/>
            <person name="Gedil M."/>
            <person name="Stanke M."/>
            <person name="Haas B.J."/>
            <person name="Wortman J.R."/>
            <person name="Fraser-Liggett C.M."/>
            <person name="Ravel J."/>
            <person name="Rabinowicz P.D."/>
        </authorList>
    </citation>
    <scope>NUCLEOTIDE SEQUENCE [LARGE SCALE GENOMIC DNA]</scope>
    <source>
        <strain evidence="9">cv. Hale</strain>
    </source>
</reference>
<keyword evidence="3" id="KW-0645">Protease</keyword>
<dbReference type="PRINTS" id="PR00724">
    <property type="entry name" value="CRBOXYPTASEC"/>
</dbReference>
<keyword evidence="6" id="KW-0325">Glycoprotein</keyword>
<dbReference type="GO" id="GO:0004185">
    <property type="term" value="F:serine-type carboxypeptidase activity"/>
    <property type="evidence" value="ECO:0007669"/>
    <property type="project" value="UniProtKB-EC"/>
</dbReference>
<feature type="chain" id="PRO_5002889061" evidence="7">
    <location>
        <begin position="29"/>
        <end position="478"/>
    </location>
</feature>
<evidence type="ECO:0000256" key="7">
    <source>
        <dbReference type="SAM" id="SignalP"/>
    </source>
</evidence>
<evidence type="ECO:0000256" key="5">
    <source>
        <dbReference type="ARBA" id="ARBA00022801"/>
    </source>
</evidence>
<evidence type="ECO:0000256" key="3">
    <source>
        <dbReference type="ARBA" id="ARBA00022670"/>
    </source>
</evidence>
<dbReference type="SUPFAM" id="SSF53474">
    <property type="entry name" value="alpha/beta-Hydrolases"/>
    <property type="match status" value="1"/>
</dbReference>
<gene>
    <name evidence="8" type="ORF">RCOM_1383830</name>
</gene>
<dbReference type="PANTHER" id="PTHR11802:SF224">
    <property type="entry name" value="SERINE CARBOXYPEPTIDASE-LIKE 7 ISOFORM X1"/>
    <property type="match status" value="1"/>
</dbReference>
<accession>B9S819</accession>
<dbReference type="EC" id="3.4.16.5" evidence="8"/>
<feature type="signal peptide" evidence="7">
    <location>
        <begin position="1"/>
        <end position="28"/>
    </location>
</feature>
<dbReference type="GO" id="GO:0006508">
    <property type="term" value="P:proteolysis"/>
    <property type="evidence" value="ECO:0007669"/>
    <property type="project" value="UniProtKB-KW"/>
</dbReference>
<evidence type="ECO:0000313" key="9">
    <source>
        <dbReference type="Proteomes" id="UP000008311"/>
    </source>
</evidence>
<protein>
    <submittedName>
        <fullName evidence="8">Serine carboxypeptidase, putative</fullName>
        <ecNumber evidence="8">3.4.16.5</ecNumber>
    </submittedName>
</protein>
<dbReference type="AlphaFoldDB" id="B9S819"/>
<dbReference type="InterPro" id="IPR029058">
    <property type="entry name" value="AB_hydrolase_fold"/>
</dbReference>
<evidence type="ECO:0000256" key="6">
    <source>
        <dbReference type="ARBA" id="ARBA00023180"/>
    </source>
</evidence>
<dbReference type="Proteomes" id="UP000008311">
    <property type="component" value="Unassembled WGS sequence"/>
</dbReference>
<evidence type="ECO:0000256" key="4">
    <source>
        <dbReference type="ARBA" id="ARBA00022729"/>
    </source>
</evidence>
<dbReference type="InterPro" id="IPR033124">
    <property type="entry name" value="Ser_caboxypep_his_AS"/>
</dbReference>
<dbReference type="EMBL" id="EQ973887">
    <property type="protein sequence ID" value="EEF40335.1"/>
    <property type="molecule type" value="Genomic_DNA"/>
</dbReference>
<sequence>MATSSCNLFATILSFSIVISLFCKTAVSQSIIKSLPGFDGNLPFFLETGYIGVGKMEEVQLFYYFVESERSPENDPLMLWLTGGPGCSAFSGLVYEVGPLKFNYVDSKHNKPVFELNPYSWTKVANIIFLDSPVGTGFSYAKTGEAYHVNDTIAAAEIYDFLRKWLVSNPQFLANPLYIGGDSYSGIIVPIVVQEILNGNEMGLQPPMDLRGYLLGNPLTNYRIDLNSKISFAYRLSLLSKKIYESFKINCKGEYAYPDPNNALCMQDIQTINECIKKLDPAQILEPECSRTFSPNPMASRWDPTAISDYSIDDDILLSPSQIPERWCREYNYLYSYTWANDKNVQEALRIREGTIKEWARCNYSLSYSYGVISTIDYHKNFTKTGLQALIYSGDHDMAIPHVGTEEWIESLNLTIASDWQPWLVDGQVAGYTVEYSYDEYAYRLTFATVKGGGHTAPEYKPKQCLAMVDRWFAIYPL</sequence>
<proteinExistence type="inferred from homology"/>
<keyword evidence="4 7" id="KW-0732">Signal</keyword>
<dbReference type="MEROPS" id="S10.004"/>
<dbReference type="PROSITE" id="PS00560">
    <property type="entry name" value="CARBOXYPEPT_SER_HIS"/>
    <property type="match status" value="1"/>
</dbReference>
<dbReference type="InParanoid" id="B9S819"/>
<dbReference type="eggNOG" id="KOG1282">
    <property type="taxonomic scope" value="Eukaryota"/>
</dbReference>
<comment type="similarity">
    <text evidence="1">Belongs to the peptidase S10 family.</text>
</comment>
<keyword evidence="2 8" id="KW-0121">Carboxypeptidase</keyword>
<dbReference type="Gene3D" id="3.40.50.1820">
    <property type="entry name" value="alpha/beta hydrolase"/>
    <property type="match status" value="1"/>
</dbReference>